<dbReference type="WBParaSite" id="ES5_v2.g15291.t1">
    <property type="protein sequence ID" value="ES5_v2.g15291.t1"/>
    <property type="gene ID" value="ES5_v2.g15291"/>
</dbReference>
<organism evidence="1 2">
    <name type="scientific">Panagrolaimus sp. ES5</name>
    <dbReference type="NCBI Taxonomy" id="591445"/>
    <lineage>
        <taxon>Eukaryota</taxon>
        <taxon>Metazoa</taxon>
        <taxon>Ecdysozoa</taxon>
        <taxon>Nematoda</taxon>
        <taxon>Chromadorea</taxon>
        <taxon>Rhabditida</taxon>
        <taxon>Tylenchina</taxon>
        <taxon>Panagrolaimomorpha</taxon>
        <taxon>Panagrolaimoidea</taxon>
        <taxon>Panagrolaimidae</taxon>
        <taxon>Panagrolaimus</taxon>
    </lineage>
</organism>
<name>A0AC34FDF4_9BILA</name>
<accession>A0AC34FDF4</accession>
<evidence type="ECO:0000313" key="2">
    <source>
        <dbReference type="WBParaSite" id="ES5_v2.g15291.t1"/>
    </source>
</evidence>
<dbReference type="Proteomes" id="UP000887579">
    <property type="component" value="Unplaced"/>
</dbReference>
<proteinExistence type="predicted"/>
<protein>
    <submittedName>
        <fullName evidence="2">Uncharacterized protein</fullName>
    </submittedName>
</protein>
<sequence>MEILIGCAIINAEIQREENFVKTPVASNYYFVVNGHAKFYGRFIPPSVFQDIIDRNGTIEIVANVIDDEGIHTFIDENGENDLPSDLEF</sequence>
<evidence type="ECO:0000313" key="1">
    <source>
        <dbReference type="Proteomes" id="UP000887579"/>
    </source>
</evidence>
<reference evidence="2" key="1">
    <citation type="submission" date="2022-11" db="UniProtKB">
        <authorList>
            <consortium name="WormBaseParasite"/>
        </authorList>
    </citation>
    <scope>IDENTIFICATION</scope>
</reference>